<evidence type="ECO:0000313" key="4">
    <source>
        <dbReference type="WBParaSite" id="PSU_v2.g20957.t1"/>
    </source>
</evidence>
<keyword evidence="1" id="KW-0472">Membrane</keyword>
<evidence type="ECO:0000256" key="1">
    <source>
        <dbReference type="SAM" id="Phobius"/>
    </source>
</evidence>
<feature type="chain" id="PRO_5037012147" evidence="2">
    <location>
        <begin position="18"/>
        <end position="224"/>
    </location>
</feature>
<sequence length="224" mass="25157">MLLKLVIVASVIVSCLSRLCPMNNHTVCNDNMGDDACVCAMGYAEDSPPEKSCNLVINYKENPDFQVVTVKFKLDETTSIHDTFPETRFKEEIGSSLKEDEDDILILRQGCTEDDQQFIVQFVVKDKEADTAEMPYEPDDFVDPEKIVNKMKVIGFLTQIADFDVDEIVATDQLIAIEGYADNSVLIIQAIVVAVVVIICCILGIWVYSRKKNDPEYSDNLQKV</sequence>
<protein>
    <submittedName>
        <fullName evidence="4">Uncharacterized protein</fullName>
    </submittedName>
</protein>
<keyword evidence="1" id="KW-0812">Transmembrane</keyword>
<dbReference type="PROSITE" id="PS51257">
    <property type="entry name" value="PROKAR_LIPOPROTEIN"/>
    <property type="match status" value="1"/>
</dbReference>
<dbReference type="Proteomes" id="UP000887577">
    <property type="component" value="Unplaced"/>
</dbReference>
<evidence type="ECO:0000256" key="2">
    <source>
        <dbReference type="SAM" id="SignalP"/>
    </source>
</evidence>
<dbReference type="WBParaSite" id="PSU_v2.g20957.t1">
    <property type="protein sequence ID" value="PSU_v2.g20957.t1"/>
    <property type="gene ID" value="PSU_v2.g20957"/>
</dbReference>
<keyword evidence="2" id="KW-0732">Signal</keyword>
<keyword evidence="3" id="KW-1185">Reference proteome</keyword>
<organism evidence="3 4">
    <name type="scientific">Panagrolaimus superbus</name>
    <dbReference type="NCBI Taxonomy" id="310955"/>
    <lineage>
        <taxon>Eukaryota</taxon>
        <taxon>Metazoa</taxon>
        <taxon>Ecdysozoa</taxon>
        <taxon>Nematoda</taxon>
        <taxon>Chromadorea</taxon>
        <taxon>Rhabditida</taxon>
        <taxon>Tylenchina</taxon>
        <taxon>Panagrolaimomorpha</taxon>
        <taxon>Panagrolaimoidea</taxon>
        <taxon>Panagrolaimidae</taxon>
        <taxon>Panagrolaimus</taxon>
    </lineage>
</organism>
<feature type="transmembrane region" description="Helical" evidence="1">
    <location>
        <begin position="186"/>
        <end position="208"/>
    </location>
</feature>
<proteinExistence type="predicted"/>
<dbReference type="AlphaFoldDB" id="A0A914YPL9"/>
<feature type="signal peptide" evidence="2">
    <location>
        <begin position="1"/>
        <end position="17"/>
    </location>
</feature>
<name>A0A914YPL9_9BILA</name>
<keyword evidence="1" id="KW-1133">Transmembrane helix</keyword>
<evidence type="ECO:0000313" key="3">
    <source>
        <dbReference type="Proteomes" id="UP000887577"/>
    </source>
</evidence>
<accession>A0A914YPL9</accession>
<reference evidence="4" key="1">
    <citation type="submission" date="2022-11" db="UniProtKB">
        <authorList>
            <consortium name="WormBaseParasite"/>
        </authorList>
    </citation>
    <scope>IDENTIFICATION</scope>
</reference>